<dbReference type="PROSITE" id="PS51257">
    <property type="entry name" value="PROKAR_LIPOPROTEIN"/>
    <property type="match status" value="1"/>
</dbReference>
<organism evidence="2 3">
    <name type="scientific">Candidatus Sulfuritelmatomonas gaucii</name>
    <dbReference type="NCBI Taxonomy" id="2043161"/>
    <lineage>
        <taxon>Bacteria</taxon>
        <taxon>Pseudomonadati</taxon>
        <taxon>Acidobacteriota</taxon>
        <taxon>Terriglobia</taxon>
        <taxon>Terriglobales</taxon>
        <taxon>Acidobacteriaceae</taxon>
        <taxon>Candidatus Sulfuritelmatomonas</taxon>
    </lineage>
</organism>
<protein>
    <recommendedName>
        <fullName evidence="4">Lipoprotein</fullName>
    </recommendedName>
</protein>
<dbReference type="OrthoDB" id="9798862at2"/>
<sequence length="400" mass="39107">MKIGAGLLLASTVVFSGCSGFWDPPANSGGGGGTTPTTLSSGVFYVVNETTKQLVGYSINSGTLGAISGGTETFLAAPSCIAIAPSGGFLYVGTTGGIYMYSIGSSGALTAGSNGGIFNSGELPAAMEVDPSDSWLIAAYINGSNQVELDAIPISATNGSYIGAPGAALPSQAFSIANATVKQIAISRDGANVFVALGTGGTIVVPFNSGNSNPLGATARTIAPQTSGGSALSVAVDPTTRFFYIGETLVNSSATPGGLRVFSYSSLSSGTLAQITGSPIASGGLSPNAILPLGSGDFVYVANGQGPTTAGNIAWFSLSASGSTYTIAAGKTIGAGIQPMGLAEDNTKAFVLAVSTGGSTTSGNPDLDAYTISSGALTLAVKSVTGTDPVGAVAVAAVPK</sequence>
<name>A0A2N9M0T0_9BACT</name>
<dbReference type="Gene3D" id="2.130.10.10">
    <property type="entry name" value="YVTN repeat-like/Quinoprotein amine dehydrogenase"/>
    <property type="match status" value="2"/>
</dbReference>
<keyword evidence="1" id="KW-0732">Signal</keyword>
<feature type="signal peptide" evidence="1">
    <location>
        <begin position="1"/>
        <end position="16"/>
    </location>
</feature>
<evidence type="ECO:0000256" key="1">
    <source>
        <dbReference type="SAM" id="SignalP"/>
    </source>
</evidence>
<dbReference type="SUPFAM" id="SSF75011">
    <property type="entry name" value="3-carboxy-cis,cis-mucoante lactonizing enzyme"/>
    <property type="match status" value="1"/>
</dbReference>
<gene>
    <name evidence="2" type="ORF">SBA5_70157</name>
</gene>
<dbReference type="Proteomes" id="UP000239735">
    <property type="component" value="Unassembled WGS sequence"/>
</dbReference>
<evidence type="ECO:0000313" key="3">
    <source>
        <dbReference type="Proteomes" id="UP000239735"/>
    </source>
</evidence>
<reference evidence="3" key="1">
    <citation type="submission" date="2018-02" db="EMBL/GenBank/DDBJ databases">
        <authorList>
            <person name="Hausmann B."/>
        </authorList>
    </citation>
    <scope>NUCLEOTIDE SEQUENCE [LARGE SCALE GENOMIC DNA]</scope>
    <source>
        <strain evidence="3">Peat soil MAG SbA5</strain>
    </source>
</reference>
<dbReference type="EMBL" id="OKRB01000130">
    <property type="protein sequence ID" value="SPE29086.1"/>
    <property type="molecule type" value="Genomic_DNA"/>
</dbReference>
<dbReference type="AlphaFoldDB" id="A0A2N9M0T0"/>
<evidence type="ECO:0000313" key="2">
    <source>
        <dbReference type="EMBL" id="SPE29086.1"/>
    </source>
</evidence>
<evidence type="ECO:0008006" key="4">
    <source>
        <dbReference type="Google" id="ProtNLM"/>
    </source>
</evidence>
<accession>A0A2N9M0T0</accession>
<proteinExistence type="predicted"/>
<dbReference type="InterPro" id="IPR015943">
    <property type="entry name" value="WD40/YVTN_repeat-like_dom_sf"/>
</dbReference>
<feature type="chain" id="PRO_5014841536" description="Lipoprotein" evidence="1">
    <location>
        <begin position="17"/>
        <end position="400"/>
    </location>
</feature>